<accession>A0A084FVA7</accession>
<dbReference type="GeneID" id="27719582"/>
<evidence type="ECO:0000256" key="4">
    <source>
        <dbReference type="SAM" id="Phobius"/>
    </source>
</evidence>
<dbReference type="RefSeq" id="XP_016638818.1">
    <property type="nucleotide sequence ID" value="XM_016783983.1"/>
</dbReference>
<evidence type="ECO:0000256" key="5">
    <source>
        <dbReference type="SAM" id="SignalP"/>
    </source>
</evidence>
<dbReference type="VEuPathDB" id="FungiDB:SAPIO_CDS10390"/>
<reference evidence="7 8" key="1">
    <citation type="journal article" date="2014" name="Genome Announc.">
        <title>Draft genome sequence of the pathogenic fungus Scedosporium apiospermum.</title>
        <authorList>
            <person name="Vandeputte P."/>
            <person name="Ghamrawi S."/>
            <person name="Rechenmann M."/>
            <person name="Iltis A."/>
            <person name="Giraud S."/>
            <person name="Fleury M."/>
            <person name="Thornton C."/>
            <person name="Delhaes L."/>
            <person name="Meyer W."/>
            <person name="Papon N."/>
            <person name="Bouchara J.P."/>
        </authorList>
    </citation>
    <scope>NUCLEOTIDE SEQUENCE [LARGE SCALE GENOMIC DNA]</scope>
    <source>
        <strain evidence="7 8">IHEM 14462</strain>
    </source>
</reference>
<feature type="signal peptide" evidence="5">
    <location>
        <begin position="1"/>
        <end position="20"/>
    </location>
</feature>
<dbReference type="Pfam" id="PF01105">
    <property type="entry name" value="EMP24_GP25L"/>
    <property type="match status" value="1"/>
</dbReference>
<evidence type="ECO:0000256" key="2">
    <source>
        <dbReference type="ARBA" id="ARBA00022160"/>
    </source>
</evidence>
<dbReference type="PROSITE" id="PS50866">
    <property type="entry name" value="GOLD"/>
    <property type="match status" value="1"/>
</dbReference>
<dbReference type="GO" id="GO:0005681">
    <property type="term" value="C:spliceosomal complex"/>
    <property type="evidence" value="ECO:0007669"/>
    <property type="project" value="InterPro"/>
</dbReference>
<keyword evidence="4" id="KW-0472">Membrane</keyword>
<dbReference type="Proteomes" id="UP000028545">
    <property type="component" value="Unassembled WGS sequence"/>
</dbReference>
<feature type="compositionally biased region" description="Low complexity" evidence="3">
    <location>
        <begin position="619"/>
        <end position="632"/>
    </location>
</feature>
<feature type="compositionally biased region" description="Pro residues" evidence="3">
    <location>
        <begin position="493"/>
        <end position="504"/>
    </location>
</feature>
<evidence type="ECO:0000256" key="3">
    <source>
        <dbReference type="SAM" id="MobiDB-lite"/>
    </source>
</evidence>
<proteinExistence type="inferred from homology"/>
<evidence type="ECO:0000313" key="8">
    <source>
        <dbReference type="Proteomes" id="UP000028545"/>
    </source>
</evidence>
<feature type="region of interest" description="Disordered" evidence="3">
    <location>
        <begin position="280"/>
        <end position="301"/>
    </location>
</feature>
<dbReference type="AlphaFoldDB" id="A0A084FVA7"/>
<dbReference type="KEGG" id="sapo:SAPIO_CDS10390"/>
<dbReference type="PANTHER" id="PTHR12096">
    <property type="entry name" value="NUCLEAR PROTEIN SKIP-RELATED"/>
    <property type="match status" value="1"/>
</dbReference>
<keyword evidence="8" id="KW-1185">Reference proteome</keyword>
<keyword evidence="4" id="KW-0812">Transmembrane</keyword>
<feature type="region of interest" description="Disordered" evidence="3">
    <location>
        <begin position="604"/>
        <end position="668"/>
    </location>
</feature>
<gene>
    <name evidence="7" type="ORF">SAPIO_CDS10390</name>
</gene>
<sequence length="838" mass="93956">MKFTLLVCSLLSLLVSEAAATALTYKLGSSEKACFYAVTKKEAEKIAFYFAVQSGGSFDVDYIVTGPGGKVILSGEKERQGDFVFTANYPGDYEFCFSNEMSTFADKFVDFEISVENEARAELPSKQGTSPEHTSLLEESVYKISSQLSTISRNQKYFRTRENRNFSTVRSTEQRIVNFSLVQCCLIVCMGALQVFIVRFFFQVAGVGWRVKQILGRAARLANYFAMPTDSALEGTTTSLTRIAFGDEKCTCSATYFSESEMTSIADSLAASLPKPKYTGEEEEVPIRAQQRGPRIVGPGQLDESQIVLRQSGPPPYGQRKGWRPRNPEDFGDGGAFPEIPVAQYPLEMGKKSATTSNALTVQVDSEGKVKYDAIARQGHSDKRIIHTSFKDLIPLRQRAEAGEIDLSRPNQEEVEAIAERTKNALAALVNSAVAAQKPKTVNTGQRQTTFVKYTPASQFGDNSKKQDRIMKIVERQRDPMEPPKFKHKKIPRGPPSPPPPVMHSPPRKLTAEDQEMWRIPPPVSNWKNPKGFTVPLDKRLAADGRGLQEVAINDKFAQFSEALFMADRHAREEVRQRSLMQQRLAEKEKAQKEENLRMLAAKAREEGTGARPSRRSRSVSVSGSESYSESESASDDSGRRARDEARRERQQEEKRKLRQSRMGAERRIQVMAREQNRDISEKIALGLAKPTQTKESMYDSRLFNQSSGFHAGFNEDNPYDKPLFAAQDAISSIYRPRANMEEEDEEAGDKEMERIQKSARFGEVLGRGKFKGAEEAEAREGPVQFEKETTDPFNVDKFLSEVEQSSVQKRGYGLQEGESQRKPKRTRVDDDDDGSGD</sequence>
<feature type="region of interest" description="Disordered" evidence="3">
    <location>
        <begin position="767"/>
        <end position="838"/>
    </location>
</feature>
<dbReference type="GO" id="GO:0000398">
    <property type="term" value="P:mRNA splicing, via spliceosome"/>
    <property type="evidence" value="ECO:0007669"/>
    <property type="project" value="InterPro"/>
</dbReference>
<feature type="compositionally biased region" description="Basic and acidic residues" evidence="3">
    <location>
        <begin position="772"/>
        <end position="791"/>
    </location>
</feature>
<keyword evidence="5" id="KW-0732">Signal</keyword>
<comment type="caution">
    <text evidence="7">The sequence shown here is derived from an EMBL/GenBank/DDBJ whole genome shotgun (WGS) entry which is preliminary data.</text>
</comment>
<dbReference type="InterPro" id="IPR004015">
    <property type="entry name" value="SKI-int_prot_SKIP_SNW-dom"/>
</dbReference>
<dbReference type="InterPro" id="IPR017862">
    <property type="entry name" value="SKI-int_prot_SKIP"/>
</dbReference>
<evidence type="ECO:0000256" key="1">
    <source>
        <dbReference type="ARBA" id="ARBA00010197"/>
    </source>
</evidence>
<dbReference type="OMA" id="FNMASIA"/>
<dbReference type="HOGENOM" id="CLU_006601_1_0_1"/>
<feature type="domain" description="GOLD" evidence="6">
    <location>
        <begin position="32"/>
        <end position="115"/>
    </location>
</feature>
<feature type="region of interest" description="Disordered" evidence="3">
    <location>
        <begin position="477"/>
        <end position="506"/>
    </location>
</feature>
<name>A0A084FVA7_PSEDA</name>
<keyword evidence="4" id="KW-1133">Transmembrane helix</keyword>
<feature type="transmembrane region" description="Helical" evidence="4">
    <location>
        <begin position="180"/>
        <end position="202"/>
    </location>
</feature>
<evidence type="ECO:0000259" key="6">
    <source>
        <dbReference type="PROSITE" id="PS50866"/>
    </source>
</evidence>
<evidence type="ECO:0000313" key="7">
    <source>
        <dbReference type="EMBL" id="KEZ39019.1"/>
    </source>
</evidence>
<dbReference type="InterPro" id="IPR009038">
    <property type="entry name" value="GOLD_dom"/>
</dbReference>
<feature type="chain" id="PRO_5001775032" description="Pre-mRNA-processing protein 45" evidence="5">
    <location>
        <begin position="21"/>
        <end position="838"/>
    </location>
</feature>
<comment type="similarity">
    <text evidence="1">Belongs to the SNW family.</text>
</comment>
<dbReference type="SUPFAM" id="SSF101576">
    <property type="entry name" value="Supernatant protein factor (SPF), C-terminal domain"/>
    <property type="match status" value="1"/>
</dbReference>
<dbReference type="InterPro" id="IPR036598">
    <property type="entry name" value="GOLD_dom_sf"/>
</dbReference>
<dbReference type="EMBL" id="JOWA01000165">
    <property type="protein sequence ID" value="KEZ39019.1"/>
    <property type="molecule type" value="Genomic_DNA"/>
</dbReference>
<dbReference type="SMART" id="SM01190">
    <property type="entry name" value="EMP24_GP25L"/>
    <property type="match status" value="1"/>
</dbReference>
<feature type="compositionally biased region" description="Basic and acidic residues" evidence="3">
    <location>
        <begin position="637"/>
        <end position="656"/>
    </location>
</feature>
<protein>
    <recommendedName>
        <fullName evidence="2">Pre-mRNA-processing protein 45</fullName>
    </recommendedName>
</protein>
<organism evidence="7 8">
    <name type="scientific">Pseudallescheria apiosperma</name>
    <name type="common">Scedosporium apiospermum</name>
    <dbReference type="NCBI Taxonomy" id="563466"/>
    <lineage>
        <taxon>Eukaryota</taxon>
        <taxon>Fungi</taxon>
        <taxon>Dikarya</taxon>
        <taxon>Ascomycota</taxon>
        <taxon>Pezizomycotina</taxon>
        <taxon>Sordariomycetes</taxon>
        <taxon>Hypocreomycetidae</taxon>
        <taxon>Microascales</taxon>
        <taxon>Microascaceae</taxon>
        <taxon>Scedosporium</taxon>
    </lineage>
</organism>
<dbReference type="Pfam" id="PF02731">
    <property type="entry name" value="SKIP_SNW"/>
    <property type="match status" value="1"/>
</dbReference>
<dbReference type="OrthoDB" id="666364at2759"/>